<dbReference type="KEGG" id="asag:FGM00_02275"/>
<name>A0A5B7SNK8_9FLAO</name>
<dbReference type="PANTHER" id="PTHR42756:SF1">
    <property type="entry name" value="TRANSCRIPTIONAL REPRESSOR OF EMRAB OPERON"/>
    <property type="match status" value="1"/>
</dbReference>
<dbReference type="Pfam" id="PF12802">
    <property type="entry name" value="MarR_2"/>
    <property type="match status" value="1"/>
</dbReference>
<keyword evidence="6" id="KW-1185">Reference proteome</keyword>
<keyword evidence="3" id="KW-0804">Transcription</keyword>
<keyword evidence="2" id="KW-0238">DNA-binding</keyword>
<gene>
    <name evidence="5" type="ORF">FGM00_02275</name>
</gene>
<dbReference type="EMBL" id="CP040710">
    <property type="protein sequence ID" value="QCW98998.1"/>
    <property type="molecule type" value="Genomic_DNA"/>
</dbReference>
<dbReference type="GO" id="GO:0003677">
    <property type="term" value="F:DNA binding"/>
    <property type="evidence" value="ECO:0007669"/>
    <property type="project" value="UniProtKB-KW"/>
</dbReference>
<dbReference type="RefSeq" id="WP_138851353.1">
    <property type="nucleotide sequence ID" value="NZ_CP040710.1"/>
</dbReference>
<dbReference type="PANTHER" id="PTHR42756">
    <property type="entry name" value="TRANSCRIPTIONAL REGULATOR, MARR"/>
    <property type="match status" value="1"/>
</dbReference>
<dbReference type="OrthoDB" id="1444917at2"/>
<dbReference type="AlphaFoldDB" id="A0A5B7SNK8"/>
<evidence type="ECO:0000259" key="4">
    <source>
        <dbReference type="SMART" id="SM00347"/>
    </source>
</evidence>
<dbReference type="Gene3D" id="1.10.10.10">
    <property type="entry name" value="Winged helix-like DNA-binding domain superfamily/Winged helix DNA-binding domain"/>
    <property type="match status" value="1"/>
</dbReference>
<keyword evidence="1" id="KW-0805">Transcription regulation</keyword>
<organism evidence="5 6">
    <name type="scientific">Aggregatimonas sangjinii</name>
    <dbReference type="NCBI Taxonomy" id="2583587"/>
    <lineage>
        <taxon>Bacteria</taxon>
        <taxon>Pseudomonadati</taxon>
        <taxon>Bacteroidota</taxon>
        <taxon>Flavobacteriia</taxon>
        <taxon>Flavobacteriales</taxon>
        <taxon>Flavobacteriaceae</taxon>
        <taxon>Aggregatimonas</taxon>
    </lineage>
</organism>
<sequence length="137" mass="15979">MQNNGSYHPKECISSKVMRLNRIIANIFRKYLKPFGITNSQLSILFVLNYRNDLNQRKLSDLTILEKSSLNRNLTRLQQSDLISKAKFPYIRITEKGRQLVNNIIPEWEKAMAECNLLIEKEGINALNLLMDKVLKK</sequence>
<dbReference type="InterPro" id="IPR000835">
    <property type="entry name" value="HTH_MarR-typ"/>
</dbReference>
<dbReference type="InterPro" id="IPR036388">
    <property type="entry name" value="WH-like_DNA-bd_sf"/>
</dbReference>
<evidence type="ECO:0000313" key="6">
    <source>
        <dbReference type="Proteomes" id="UP000310017"/>
    </source>
</evidence>
<protein>
    <submittedName>
        <fullName evidence="5">Winged helix-turn-helix transcriptional regulator</fullName>
    </submittedName>
</protein>
<feature type="domain" description="HTH marR-type" evidence="4">
    <location>
        <begin position="30"/>
        <end position="122"/>
    </location>
</feature>
<evidence type="ECO:0000256" key="3">
    <source>
        <dbReference type="ARBA" id="ARBA00023163"/>
    </source>
</evidence>
<evidence type="ECO:0000313" key="5">
    <source>
        <dbReference type="EMBL" id="QCW98998.1"/>
    </source>
</evidence>
<evidence type="ECO:0000256" key="2">
    <source>
        <dbReference type="ARBA" id="ARBA00023125"/>
    </source>
</evidence>
<dbReference type="GO" id="GO:0003700">
    <property type="term" value="F:DNA-binding transcription factor activity"/>
    <property type="evidence" value="ECO:0007669"/>
    <property type="project" value="InterPro"/>
</dbReference>
<dbReference type="Proteomes" id="UP000310017">
    <property type="component" value="Chromosome"/>
</dbReference>
<dbReference type="InterPro" id="IPR036390">
    <property type="entry name" value="WH_DNA-bd_sf"/>
</dbReference>
<dbReference type="SMART" id="SM00347">
    <property type="entry name" value="HTH_MARR"/>
    <property type="match status" value="1"/>
</dbReference>
<proteinExistence type="predicted"/>
<reference evidence="5 6" key="1">
    <citation type="submission" date="2019-05" db="EMBL/GenBank/DDBJ databases">
        <title>Genome sequencing of F202Z8.</title>
        <authorList>
            <person name="Kwon Y.M."/>
        </authorList>
    </citation>
    <scope>NUCLEOTIDE SEQUENCE [LARGE SCALE GENOMIC DNA]</scope>
    <source>
        <strain evidence="5 6">F202Z8</strain>
    </source>
</reference>
<accession>A0A5B7SNK8</accession>
<dbReference type="SUPFAM" id="SSF46785">
    <property type="entry name" value="Winged helix' DNA-binding domain"/>
    <property type="match status" value="1"/>
</dbReference>
<evidence type="ECO:0000256" key="1">
    <source>
        <dbReference type="ARBA" id="ARBA00023015"/>
    </source>
</evidence>